<evidence type="ECO:0000256" key="1">
    <source>
        <dbReference type="SAM" id="MobiDB-lite"/>
    </source>
</evidence>
<dbReference type="Proteomes" id="UP001215151">
    <property type="component" value="Unassembled WGS sequence"/>
</dbReference>
<feature type="compositionally biased region" description="Polar residues" evidence="1">
    <location>
        <begin position="138"/>
        <end position="166"/>
    </location>
</feature>
<reference evidence="2" key="1">
    <citation type="submission" date="2022-11" db="EMBL/GenBank/DDBJ databases">
        <title>Genome Sequence of Cubamyces cubensis.</title>
        <authorList>
            <person name="Buettner E."/>
        </authorList>
    </citation>
    <scope>NUCLEOTIDE SEQUENCE</scope>
    <source>
        <strain evidence="2">MPL-01</strain>
    </source>
</reference>
<dbReference type="EMBL" id="JAPEVG010000014">
    <property type="protein sequence ID" value="KAJ8496519.1"/>
    <property type="molecule type" value="Genomic_DNA"/>
</dbReference>
<feature type="region of interest" description="Disordered" evidence="1">
    <location>
        <begin position="210"/>
        <end position="318"/>
    </location>
</feature>
<sequence length="455" mass="47886">MRAFAARSPTLAAASRKRPRTPSPSPSTSSGNHGTGIIKHQRVESRAHGGSWQSGPTPSTTSSQRTELATDSESAIQDAKKAARLKSIEEALFSVHDTPRDPPPAPSSGFVLRENTSGPHSSSSHQSRSDVPIHPTPRSLSQNTPNRKSFSGQTQNAQTEADTSINMEELESKAVQSLLDNTGSTYEDCESASIASGAIGTSLAAAGGGTGPLCAPQSRIPEGPQGSGAERTAWSPAPPQTPGRDGPPRVFAPGGNEGAHNPSMLLTPPSTRSQTQFGSGAGAGPSTTQRGRSFFRAAQASPTPSKGSALEHSASADRSQHWQMVQDDPENPFQGHAVAQRATSPTPTVMSVADSVGGGTAGALTSDSIAAQIAALQGIPEYIAKLERREKAVRKSAEVKGRKIAQLEEEVERCVRVVRYRDALLLLTAGHVNLTRLRKEKRALEETVAALQMRR</sequence>
<organism evidence="2 3">
    <name type="scientific">Trametes cubensis</name>
    <dbReference type="NCBI Taxonomy" id="1111947"/>
    <lineage>
        <taxon>Eukaryota</taxon>
        <taxon>Fungi</taxon>
        <taxon>Dikarya</taxon>
        <taxon>Basidiomycota</taxon>
        <taxon>Agaricomycotina</taxon>
        <taxon>Agaricomycetes</taxon>
        <taxon>Polyporales</taxon>
        <taxon>Polyporaceae</taxon>
        <taxon>Trametes</taxon>
    </lineage>
</organism>
<protein>
    <submittedName>
        <fullName evidence="2">Uncharacterized protein</fullName>
    </submittedName>
</protein>
<feature type="compositionally biased region" description="Low complexity" evidence="1">
    <location>
        <begin position="117"/>
        <end position="126"/>
    </location>
</feature>
<proteinExistence type="predicted"/>
<evidence type="ECO:0000313" key="2">
    <source>
        <dbReference type="EMBL" id="KAJ8496519.1"/>
    </source>
</evidence>
<feature type="compositionally biased region" description="Basic and acidic residues" evidence="1">
    <location>
        <begin position="78"/>
        <end position="89"/>
    </location>
</feature>
<dbReference type="AlphaFoldDB" id="A0AAD7U289"/>
<feature type="compositionally biased region" description="Low complexity" evidence="1">
    <location>
        <begin position="49"/>
        <end position="64"/>
    </location>
</feature>
<name>A0AAD7U289_9APHY</name>
<keyword evidence="3" id="KW-1185">Reference proteome</keyword>
<feature type="compositionally biased region" description="Polar residues" evidence="1">
    <location>
        <begin position="65"/>
        <end position="75"/>
    </location>
</feature>
<accession>A0AAD7U289</accession>
<feature type="compositionally biased region" description="Polar residues" evidence="1">
    <location>
        <begin position="268"/>
        <end position="278"/>
    </location>
</feature>
<evidence type="ECO:0000313" key="3">
    <source>
        <dbReference type="Proteomes" id="UP001215151"/>
    </source>
</evidence>
<feature type="region of interest" description="Disordered" evidence="1">
    <location>
        <begin position="1"/>
        <end position="169"/>
    </location>
</feature>
<comment type="caution">
    <text evidence="2">The sequence shown here is derived from an EMBL/GenBank/DDBJ whole genome shotgun (WGS) entry which is preliminary data.</text>
</comment>
<gene>
    <name evidence="2" type="ORF">ONZ51_g1065</name>
</gene>